<proteinExistence type="predicted"/>
<dbReference type="OrthoDB" id="1145at2"/>
<dbReference type="Proteomes" id="UP000610124">
    <property type="component" value="Unassembled WGS sequence"/>
</dbReference>
<dbReference type="AlphaFoldDB" id="A0A8H9LK28"/>
<sequence length="52" mass="5780">MFIAFWLSGGRVLAGMNVNVWDVTDPIRELVRSRRVVDPEALADPDVPLGEV</sequence>
<evidence type="ECO:0000259" key="1">
    <source>
        <dbReference type="Pfam" id="PF14759"/>
    </source>
</evidence>
<dbReference type="Gene3D" id="3.30.390.30">
    <property type="match status" value="1"/>
</dbReference>
<accession>A0A8H9LK28</accession>
<comment type="caution">
    <text evidence="2">The sequence shown here is derived from an EMBL/GenBank/DDBJ whole genome shotgun (WGS) entry which is preliminary data.</text>
</comment>
<dbReference type="InterPro" id="IPR028202">
    <property type="entry name" value="Reductase_C"/>
</dbReference>
<protein>
    <recommendedName>
        <fullName evidence="1">Reductase C-terminal domain-containing protein</fullName>
    </recommendedName>
</protein>
<name>A0A8H9LK28_KITAU</name>
<dbReference type="EMBL" id="BMUB01000004">
    <property type="protein sequence ID" value="GGU71589.1"/>
    <property type="molecule type" value="Genomic_DNA"/>
</dbReference>
<dbReference type="Pfam" id="PF14759">
    <property type="entry name" value="Reductase_C"/>
    <property type="match status" value="1"/>
</dbReference>
<organism evidence="2 3">
    <name type="scientific">Kitasatospora aureofaciens</name>
    <name type="common">Streptomyces aureofaciens</name>
    <dbReference type="NCBI Taxonomy" id="1894"/>
    <lineage>
        <taxon>Bacteria</taxon>
        <taxon>Bacillati</taxon>
        <taxon>Actinomycetota</taxon>
        <taxon>Actinomycetes</taxon>
        <taxon>Kitasatosporales</taxon>
        <taxon>Streptomycetaceae</taxon>
        <taxon>Kitasatospora</taxon>
    </lineage>
</organism>
<reference evidence="2" key="1">
    <citation type="journal article" date="2014" name="Int. J. Syst. Evol. Microbiol.">
        <title>Complete genome sequence of Corynebacterium casei LMG S-19264T (=DSM 44701T), isolated from a smear-ripened cheese.</title>
        <authorList>
            <consortium name="US DOE Joint Genome Institute (JGI-PGF)"/>
            <person name="Walter F."/>
            <person name="Albersmeier A."/>
            <person name="Kalinowski J."/>
            <person name="Ruckert C."/>
        </authorList>
    </citation>
    <scope>NUCLEOTIDE SEQUENCE</scope>
    <source>
        <strain evidence="2">JCM 4434</strain>
    </source>
</reference>
<evidence type="ECO:0000313" key="3">
    <source>
        <dbReference type="Proteomes" id="UP000610124"/>
    </source>
</evidence>
<dbReference type="KEGG" id="kau:B6264_28260"/>
<dbReference type="InterPro" id="IPR016156">
    <property type="entry name" value="FAD/NAD-linked_Rdtase_dimer_sf"/>
</dbReference>
<evidence type="ECO:0000313" key="2">
    <source>
        <dbReference type="EMBL" id="GGU71589.1"/>
    </source>
</evidence>
<reference evidence="2" key="2">
    <citation type="submission" date="2020-09" db="EMBL/GenBank/DDBJ databases">
        <authorList>
            <person name="Sun Q."/>
            <person name="Ohkuma M."/>
        </authorList>
    </citation>
    <scope>NUCLEOTIDE SEQUENCE</scope>
    <source>
        <strain evidence="2">JCM 4434</strain>
    </source>
</reference>
<gene>
    <name evidence="2" type="ORF">GCM10010502_24250</name>
</gene>
<dbReference type="SUPFAM" id="SSF55424">
    <property type="entry name" value="FAD/NAD-linked reductases, dimerisation (C-terminal) domain"/>
    <property type="match status" value="1"/>
</dbReference>
<feature type="domain" description="Reductase C-terminal" evidence="1">
    <location>
        <begin position="2"/>
        <end position="51"/>
    </location>
</feature>